<evidence type="ECO:0000256" key="3">
    <source>
        <dbReference type="SAM" id="MobiDB-lite"/>
    </source>
</evidence>
<evidence type="ECO:0000256" key="2">
    <source>
        <dbReference type="ARBA" id="ARBA00022801"/>
    </source>
</evidence>
<dbReference type="GO" id="GO:0006508">
    <property type="term" value="P:proteolysis"/>
    <property type="evidence" value="ECO:0007669"/>
    <property type="project" value="UniProtKB-KW"/>
</dbReference>
<dbReference type="InterPro" id="IPR012337">
    <property type="entry name" value="RNaseH-like_sf"/>
</dbReference>
<gene>
    <name evidence="5" type="ORF">Tci_058360</name>
</gene>
<protein>
    <recommendedName>
        <fullName evidence="4">Integrase catalytic domain-containing protein</fullName>
    </recommendedName>
</protein>
<dbReference type="Pfam" id="PF25597">
    <property type="entry name" value="SH3_retrovirus"/>
    <property type="match status" value="1"/>
</dbReference>
<organism evidence="5">
    <name type="scientific">Tanacetum cinerariifolium</name>
    <name type="common">Dalmatian daisy</name>
    <name type="synonym">Chrysanthemum cinerariifolium</name>
    <dbReference type="NCBI Taxonomy" id="118510"/>
    <lineage>
        <taxon>Eukaryota</taxon>
        <taxon>Viridiplantae</taxon>
        <taxon>Streptophyta</taxon>
        <taxon>Embryophyta</taxon>
        <taxon>Tracheophyta</taxon>
        <taxon>Spermatophyta</taxon>
        <taxon>Magnoliopsida</taxon>
        <taxon>eudicotyledons</taxon>
        <taxon>Gunneridae</taxon>
        <taxon>Pentapetalae</taxon>
        <taxon>asterids</taxon>
        <taxon>campanulids</taxon>
        <taxon>Asterales</taxon>
        <taxon>Asteraceae</taxon>
        <taxon>Asteroideae</taxon>
        <taxon>Anthemideae</taxon>
        <taxon>Anthemidinae</taxon>
        <taxon>Tanacetum</taxon>
    </lineage>
</organism>
<dbReference type="InterPro" id="IPR013103">
    <property type="entry name" value="RVT_2"/>
</dbReference>
<accession>A0A6L2NMY0</accession>
<dbReference type="PROSITE" id="PS50994">
    <property type="entry name" value="INTEGRASE"/>
    <property type="match status" value="1"/>
</dbReference>
<feature type="domain" description="Integrase catalytic" evidence="4">
    <location>
        <begin position="243"/>
        <end position="340"/>
    </location>
</feature>
<dbReference type="InterPro" id="IPR025724">
    <property type="entry name" value="GAG-pre-integrase_dom"/>
</dbReference>
<dbReference type="AlphaFoldDB" id="A0A6L2NMY0"/>
<name>A0A6L2NMY0_TANCI</name>
<evidence type="ECO:0000256" key="1">
    <source>
        <dbReference type="ARBA" id="ARBA00022723"/>
    </source>
</evidence>
<dbReference type="Pfam" id="PF07727">
    <property type="entry name" value="RVT_2"/>
    <property type="match status" value="1"/>
</dbReference>
<proteinExistence type="predicted"/>
<keyword evidence="1" id="KW-0479">Metal-binding</keyword>
<evidence type="ECO:0000313" key="5">
    <source>
        <dbReference type="EMBL" id="GEU86382.1"/>
    </source>
</evidence>
<dbReference type="InterPro" id="IPR039537">
    <property type="entry name" value="Retrotran_Ty1/copia-like"/>
</dbReference>
<dbReference type="GO" id="GO:0046872">
    <property type="term" value="F:metal ion binding"/>
    <property type="evidence" value="ECO:0007669"/>
    <property type="project" value="UniProtKB-KW"/>
</dbReference>
<dbReference type="PANTHER" id="PTHR42648:SF32">
    <property type="entry name" value="RIBONUCLEASE H-LIKE DOMAIN, GAG-PRE-INTEGRASE DOMAIN PROTEIN-RELATED"/>
    <property type="match status" value="1"/>
</dbReference>
<dbReference type="InterPro" id="IPR036397">
    <property type="entry name" value="RNaseH_sf"/>
</dbReference>
<dbReference type="SUPFAM" id="SSF53098">
    <property type="entry name" value="Ribonuclease H-like"/>
    <property type="match status" value="1"/>
</dbReference>
<sequence>MDTQKPMLMDKYGEEVDVYMYMSMIGSLMYLTSLRPDIMFVVCACLRYQVNPKVSHLHAVKRILEVLLRVSRHPVWLESEKGISSNPESFEYHDHMLMVVQIVLWYLDSGCSKHMTGDRSQLIKFVQKFLDTVKFGNDHVAKIMGYGYYKIGNATISRVYFVEGLGHNLFSASKTKSWLWHRRLSHLNFSAINHLARQSLVRGLPKLKFEKDHLCSACAMGKSKKKSHKPKSKDTNQEKLYLFHTDLYGPMRVESVNRKKYILEVGISHETSVAGSPQQNGVIEKRNRMLIEAARTMLIYTQALLFLWAEAVATACYTQNRSIIRLRHRKTPYELLHNKLPDLSFLHVFGALCSPTNDSENLGKLQPKADIGIFIGYAPTKKAFRIYNRRTRRIVDTIHIDFEQSIQADSTGSPSLTSVDQDAPSLSKSQTTPETQSSVIPQDVKEDNIDIKVAHMGNDPLFVKPKMYKDALTQSCWIEAMQEELNEFERLENKARLVARGYRQEEGIDFEESFAPVARLEAIRIFLAYAAHKNMVVYQIDVKTAFLNGNLREEVYVSQPDGFVDQDNPNHVYKLKKALYGLKQAPRMCVSSILVGILLLSHSSPSYLRTAISNYEVPLGRSLWFWLDHRTKSYLKHLMSSESS</sequence>
<dbReference type="GO" id="GO:0003676">
    <property type="term" value="F:nucleic acid binding"/>
    <property type="evidence" value="ECO:0007669"/>
    <property type="project" value="InterPro"/>
</dbReference>
<dbReference type="InterPro" id="IPR001584">
    <property type="entry name" value="Integrase_cat-core"/>
</dbReference>
<dbReference type="GO" id="GO:0008233">
    <property type="term" value="F:peptidase activity"/>
    <property type="evidence" value="ECO:0007669"/>
    <property type="project" value="UniProtKB-KW"/>
</dbReference>
<dbReference type="Pfam" id="PF13976">
    <property type="entry name" value="gag_pre-integrs"/>
    <property type="match status" value="1"/>
</dbReference>
<dbReference type="InterPro" id="IPR057670">
    <property type="entry name" value="SH3_retrovirus"/>
</dbReference>
<comment type="caution">
    <text evidence="5">The sequence shown here is derived from an EMBL/GenBank/DDBJ whole genome shotgun (WGS) entry which is preliminary data.</text>
</comment>
<feature type="region of interest" description="Disordered" evidence="3">
    <location>
        <begin position="408"/>
        <end position="439"/>
    </location>
</feature>
<dbReference type="PANTHER" id="PTHR42648">
    <property type="entry name" value="TRANSPOSASE, PUTATIVE-RELATED"/>
    <property type="match status" value="1"/>
</dbReference>
<dbReference type="GO" id="GO:0015074">
    <property type="term" value="P:DNA integration"/>
    <property type="evidence" value="ECO:0007669"/>
    <property type="project" value="InterPro"/>
</dbReference>
<dbReference type="EMBL" id="BKCJ010009311">
    <property type="protein sequence ID" value="GEU86382.1"/>
    <property type="molecule type" value="Genomic_DNA"/>
</dbReference>
<evidence type="ECO:0000259" key="4">
    <source>
        <dbReference type="PROSITE" id="PS50994"/>
    </source>
</evidence>
<dbReference type="Gene3D" id="3.30.420.10">
    <property type="entry name" value="Ribonuclease H-like superfamily/Ribonuclease H"/>
    <property type="match status" value="1"/>
</dbReference>
<keyword evidence="2" id="KW-0378">Hydrolase</keyword>
<reference evidence="5" key="1">
    <citation type="journal article" date="2019" name="Sci. Rep.">
        <title>Draft genome of Tanacetum cinerariifolium, the natural source of mosquito coil.</title>
        <authorList>
            <person name="Yamashiro T."/>
            <person name="Shiraishi A."/>
            <person name="Satake H."/>
            <person name="Nakayama K."/>
        </authorList>
    </citation>
    <scope>NUCLEOTIDE SEQUENCE</scope>
</reference>